<dbReference type="AlphaFoldDB" id="A0A8H6L2G8"/>
<reference evidence="2 3" key="1">
    <citation type="journal article" date="2020" name="Genomics">
        <title>Complete, high-quality genomes from long-read metagenomic sequencing of two wolf lichen thalli reveals enigmatic genome architecture.</title>
        <authorList>
            <person name="McKenzie S.K."/>
            <person name="Walston R.F."/>
            <person name="Allen J.L."/>
        </authorList>
    </citation>
    <scope>NUCLEOTIDE SEQUENCE [LARGE SCALE GENOMIC DNA]</scope>
    <source>
        <strain evidence="2">WasteWater2</strain>
    </source>
</reference>
<proteinExistence type="predicted"/>
<evidence type="ECO:0000313" key="2">
    <source>
        <dbReference type="EMBL" id="KAF6233095.1"/>
    </source>
</evidence>
<name>A0A8H6L2G8_9LECA</name>
<feature type="region of interest" description="Disordered" evidence="1">
    <location>
        <begin position="76"/>
        <end position="116"/>
    </location>
</feature>
<protein>
    <submittedName>
        <fullName evidence="2">Uncharacterized protein</fullName>
    </submittedName>
</protein>
<dbReference type="RefSeq" id="XP_037162517.1">
    <property type="nucleotide sequence ID" value="XM_037310535.1"/>
</dbReference>
<gene>
    <name evidence="2" type="ORF">HO173_008639</name>
</gene>
<dbReference type="GeneID" id="59290293"/>
<accession>A0A8H6L2G8</accession>
<dbReference type="EMBL" id="JACCJC010000041">
    <property type="protein sequence ID" value="KAF6233095.1"/>
    <property type="molecule type" value="Genomic_DNA"/>
</dbReference>
<keyword evidence="3" id="KW-1185">Reference proteome</keyword>
<feature type="compositionally biased region" description="Basic and acidic residues" evidence="1">
    <location>
        <begin position="101"/>
        <end position="116"/>
    </location>
</feature>
<sequence>MSLQDDIDGFWLRVRRAREAVGRAENELLFLKEPSLGDRFRRLIDELKRLLFEEAYTEESRTQATLAVEAALSAAADHKATSGEVPDNPGNRYLESQNEPAVERTNEFRMSEKLST</sequence>
<comment type="caution">
    <text evidence="2">The sequence shown here is derived from an EMBL/GenBank/DDBJ whole genome shotgun (WGS) entry which is preliminary data.</text>
</comment>
<organism evidence="2 3">
    <name type="scientific">Letharia columbiana</name>
    <dbReference type="NCBI Taxonomy" id="112416"/>
    <lineage>
        <taxon>Eukaryota</taxon>
        <taxon>Fungi</taxon>
        <taxon>Dikarya</taxon>
        <taxon>Ascomycota</taxon>
        <taxon>Pezizomycotina</taxon>
        <taxon>Lecanoromycetes</taxon>
        <taxon>OSLEUM clade</taxon>
        <taxon>Lecanoromycetidae</taxon>
        <taxon>Lecanorales</taxon>
        <taxon>Lecanorineae</taxon>
        <taxon>Parmeliaceae</taxon>
        <taxon>Letharia</taxon>
    </lineage>
</organism>
<dbReference type="Proteomes" id="UP000578531">
    <property type="component" value="Unassembled WGS sequence"/>
</dbReference>
<evidence type="ECO:0000256" key="1">
    <source>
        <dbReference type="SAM" id="MobiDB-lite"/>
    </source>
</evidence>
<evidence type="ECO:0000313" key="3">
    <source>
        <dbReference type="Proteomes" id="UP000578531"/>
    </source>
</evidence>